<dbReference type="SUPFAM" id="SSF53067">
    <property type="entry name" value="Actin-like ATPase domain"/>
    <property type="match status" value="1"/>
</dbReference>
<dbReference type="PRINTS" id="PR00471">
    <property type="entry name" value="ACETATEKNASE"/>
</dbReference>
<keyword evidence="6 7" id="KW-0067">ATP-binding</keyword>
<comment type="cofactor">
    <cofactor evidence="7">
        <name>Mg(2+)</name>
        <dbReference type="ChEBI" id="CHEBI:18420"/>
    </cofactor>
    <cofactor evidence="7">
        <name>Mn(2+)</name>
        <dbReference type="ChEBI" id="CHEBI:29035"/>
    </cofactor>
    <text evidence="7">Mg(2+). Can also accept Mn(2+).</text>
</comment>
<name>A0A139JQA3_9MOLU</name>
<keyword evidence="13" id="KW-1185">Reference proteome</keyword>
<evidence type="ECO:0000256" key="4">
    <source>
        <dbReference type="ARBA" id="ARBA00022741"/>
    </source>
</evidence>
<sequence length="247" mass="28075">MEEQNFLYATPYKWYELYKIRKYGAHGISYRYITERVEKIFKNKNLKLIVCHAGNGVSLAAIKDGKSIDTSMGLTPLEGVPMGTRSGNVDPTIVNFISEKENKTSKEVIEELNKKSGYLGISGISNDARDLEKKIFQNHKRSILAFNIQIKRIVDYIASFYVLLEGADILIFTAGIGENSSFFRKEIVKRLSVLNIFLDHKSNENNNTSEEKIISDINSKTKVMIIPTNEEVIIAKDVFLLKKNQNI</sequence>
<feature type="binding site" evidence="7">
    <location>
        <begin position="52"/>
        <end position="56"/>
    </location>
    <ligand>
        <name>ATP</name>
        <dbReference type="ChEBI" id="CHEBI:30616"/>
    </ligand>
</feature>
<comment type="subcellular location">
    <subcellularLocation>
        <location evidence="7">Cytoplasm</location>
    </subcellularLocation>
</comment>
<dbReference type="PROSITE" id="PS01076">
    <property type="entry name" value="ACETATE_KINASE_2"/>
    <property type="match status" value="1"/>
</dbReference>
<dbReference type="GO" id="GO:0005524">
    <property type="term" value="F:ATP binding"/>
    <property type="evidence" value="ECO:0007669"/>
    <property type="project" value="UniProtKB-KW"/>
</dbReference>
<keyword evidence="5 7" id="KW-0418">Kinase</keyword>
<feature type="binding site" evidence="7">
    <location>
        <begin position="175"/>
        <end position="179"/>
    </location>
    <ligand>
        <name>ATP</name>
        <dbReference type="ChEBI" id="CHEBI:30616"/>
    </ligand>
</feature>
<dbReference type="HAMAP" id="MF_00020">
    <property type="entry name" value="Acetate_kinase"/>
    <property type="match status" value="1"/>
</dbReference>
<evidence type="ECO:0000313" key="9">
    <source>
        <dbReference type="EMBL" id="KXT29091.1"/>
    </source>
</evidence>
<evidence type="ECO:0000313" key="10">
    <source>
        <dbReference type="EMBL" id="KXT29145.1"/>
    </source>
</evidence>
<comment type="function">
    <text evidence="7">Catalyzes the formation of acetyl phosphate from acetate and ATP. Can also catalyze the reverse reaction.</text>
</comment>
<keyword evidence="4 7" id="KW-0547">Nucleotide-binding</keyword>
<evidence type="ECO:0000313" key="11">
    <source>
        <dbReference type="EMBL" id="RAM57729.1"/>
    </source>
</evidence>
<evidence type="ECO:0000256" key="5">
    <source>
        <dbReference type="ARBA" id="ARBA00022777"/>
    </source>
</evidence>
<evidence type="ECO:0000256" key="3">
    <source>
        <dbReference type="ARBA" id="ARBA00022723"/>
    </source>
</evidence>
<accession>A0A139JQA3</accession>
<gene>
    <name evidence="7" type="primary">ackA</name>
    <name evidence="10" type="ORF">AXA84_0327</name>
    <name evidence="9" type="ORF">AXA84_0389</name>
    <name evidence="11" type="ORF">DH96_01325</name>
</gene>
<dbReference type="AlphaFoldDB" id="A0A139JQA3"/>
<reference evidence="10 12" key="2">
    <citation type="submission" date="2016-02" db="EMBL/GenBank/DDBJ databases">
        <title>A draft genome sequence of Candidatus Phytoplasma oryzae strain Mbita1, the causative agent of Napier Grass stunt disease in Kenya.</title>
        <authorList>
            <person name="Fischer A."/>
            <person name="Santa-Cruz I."/>
            <person name="Wambua L."/>
            <person name="Olds C."/>
            <person name="Midega C."/>
            <person name="Dickinson M."/>
            <person name="Kawicha P."/>
            <person name="Khan Z."/>
            <person name="Masiga D."/>
            <person name="Jores J."/>
            <person name="Bernd S."/>
        </authorList>
    </citation>
    <scope>NUCLEOTIDE SEQUENCE [LARGE SCALE GENOMIC DNA]</scope>
    <source>
        <strain evidence="10">Mbita1</strain>
    </source>
</reference>
<evidence type="ECO:0000256" key="2">
    <source>
        <dbReference type="ARBA" id="ARBA00022679"/>
    </source>
</evidence>
<keyword evidence="3 7" id="KW-0479">Metal-binding</keyword>
<evidence type="ECO:0000313" key="12">
    <source>
        <dbReference type="Proteomes" id="UP000070069"/>
    </source>
</evidence>
<evidence type="ECO:0000313" key="13">
    <source>
        <dbReference type="Proteomes" id="UP000249343"/>
    </source>
</evidence>
<comment type="caution">
    <text evidence="10">The sequence shown here is derived from an EMBL/GenBank/DDBJ whole genome shotgun (WGS) entry which is preliminary data.</text>
</comment>
<comment type="caution">
    <text evidence="7">Lacks conserved residue(s) required for the propagation of feature annotation.</text>
</comment>
<evidence type="ECO:0000256" key="8">
    <source>
        <dbReference type="RuleBase" id="RU003835"/>
    </source>
</evidence>
<dbReference type="PANTHER" id="PTHR21060">
    <property type="entry name" value="ACETATE KINASE"/>
    <property type="match status" value="1"/>
</dbReference>
<dbReference type="InterPro" id="IPR004372">
    <property type="entry name" value="Ac/propionate_kinase"/>
</dbReference>
<dbReference type="EC" id="2.7.2.1" evidence="7"/>
<dbReference type="GO" id="GO:0005737">
    <property type="term" value="C:cytoplasm"/>
    <property type="evidence" value="ECO:0007669"/>
    <property type="project" value="UniProtKB-SubCell"/>
</dbReference>
<dbReference type="Proteomes" id="UP000070069">
    <property type="component" value="Unassembled WGS sequence"/>
</dbReference>
<feature type="site" description="Transition state stabilizer" evidence="7">
    <location>
        <position position="26"/>
    </location>
</feature>
<feature type="binding site" evidence="7">
    <location>
        <begin position="127"/>
        <end position="129"/>
    </location>
    <ligand>
        <name>ATP</name>
        <dbReference type="ChEBI" id="CHEBI:30616"/>
    </ligand>
</feature>
<comment type="subunit">
    <text evidence="7">Homodimer.</text>
</comment>
<comment type="similarity">
    <text evidence="1 7 8">Belongs to the acetokinase family.</text>
</comment>
<organism evidence="10 12">
    <name type="scientific">Candidatus Phytoplasma oryzae</name>
    <dbReference type="NCBI Taxonomy" id="203274"/>
    <lineage>
        <taxon>Bacteria</taxon>
        <taxon>Bacillati</taxon>
        <taxon>Mycoplasmatota</taxon>
        <taxon>Mollicutes</taxon>
        <taxon>Acholeplasmatales</taxon>
        <taxon>Acholeplasmataceae</taxon>
        <taxon>Candidatus Phytoplasma</taxon>
        <taxon>16SrXI (Rice yellow dwarf group)</taxon>
    </lineage>
</organism>
<keyword evidence="7" id="KW-0460">Magnesium</keyword>
<feature type="site" description="Transition state stabilizer" evidence="7">
    <location>
        <position position="85"/>
    </location>
</feature>
<evidence type="ECO:0000256" key="1">
    <source>
        <dbReference type="ARBA" id="ARBA00008748"/>
    </source>
</evidence>
<dbReference type="GO" id="GO:0006085">
    <property type="term" value="P:acetyl-CoA biosynthetic process"/>
    <property type="evidence" value="ECO:0007669"/>
    <property type="project" value="UniProtKB-UniRule"/>
</dbReference>
<evidence type="ECO:0000256" key="7">
    <source>
        <dbReference type="HAMAP-Rule" id="MF_00020"/>
    </source>
</evidence>
<comment type="catalytic activity">
    <reaction evidence="7">
        <text>acetate + ATP = acetyl phosphate + ADP</text>
        <dbReference type="Rhea" id="RHEA:11352"/>
        <dbReference type="ChEBI" id="CHEBI:22191"/>
        <dbReference type="ChEBI" id="CHEBI:30089"/>
        <dbReference type="ChEBI" id="CHEBI:30616"/>
        <dbReference type="ChEBI" id="CHEBI:456216"/>
        <dbReference type="EC" id="2.7.2.1"/>
    </reaction>
</comment>
<proteinExistence type="inferred from homology"/>
<dbReference type="InterPro" id="IPR043129">
    <property type="entry name" value="ATPase_NBD"/>
</dbReference>
<dbReference type="PANTHER" id="PTHR21060:SF15">
    <property type="entry name" value="ACETATE KINASE-RELATED"/>
    <property type="match status" value="1"/>
</dbReference>
<dbReference type="Pfam" id="PF00871">
    <property type="entry name" value="Acetate_kinase"/>
    <property type="match status" value="1"/>
</dbReference>
<dbReference type="UniPathway" id="UPA00340">
    <property type="reaction ID" value="UER00458"/>
</dbReference>
<feature type="binding site" evidence="7">
    <location>
        <position position="230"/>
    </location>
    <ligand>
        <name>Mg(2+)</name>
        <dbReference type="ChEBI" id="CHEBI:18420"/>
    </ligand>
</feature>
<dbReference type="InterPro" id="IPR023865">
    <property type="entry name" value="Aliphatic_acid_kinase_CS"/>
</dbReference>
<reference evidence="11 13" key="1">
    <citation type="submission" date="2014-04" db="EMBL/GenBank/DDBJ databases">
        <title>Genome study of Napier grass stunt phytoplasma.</title>
        <authorList>
            <person name="Kawicha P."/>
            <person name="Dickinson M."/>
            <person name="Hodgetts J."/>
        </authorList>
    </citation>
    <scope>NUCLEOTIDE SEQUENCE [LARGE SCALE GENOMIC DNA]</scope>
    <source>
        <strain evidence="11 13">NGS-S10</strain>
    </source>
</reference>
<dbReference type="InterPro" id="IPR000890">
    <property type="entry name" value="Aliphatic_acid_kin_short-chain"/>
</dbReference>
<keyword evidence="7" id="KW-0963">Cytoplasm</keyword>
<dbReference type="NCBIfam" id="TIGR00016">
    <property type="entry name" value="ackA"/>
    <property type="match status" value="1"/>
</dbReference>
<evidence type="ECO:0000256" key="6">
    <source>
        <dbReference type="ARBA" id="ARBA00022840"/>
    </source>
</evidence>
<dbReference type="Gene3D" id="3.30.420.40">
    <property type="match status" value="2"/>
</dbReference>
<protein>
    <recommendedName>
        <fullName evidence="7">Acetate kinase</fullName>
        <ecNumber evidence="7">2.7.2.1</ecNumber>
    </recommendedName>
    <alternativeName>
        <fullName evidence="7">Acetokinase</fullName>
    </alternativeName>
</protein>
<dbReference type="EMBL" id="JHUK01000003">
    <property type="protein sequence ID" value="RAM57729.1"/>
    <property type="molecule type" value="Genomic_DNA"/>
</dbReference>
<dbReference type="GO" id="GO:0006083">
    <property type="term" value="P:acetate metabolic process"/>
    <property type="evidence" value="ECO:0007669"/>
    <property type="project" value="TreeGrafter"/>
</dbReference>
<dbReference type="PATRIC" id="fig|203274.3.peg.118"/>
<keyword evidence="2 7" id="KW-0808">Transferase</keyword>
<comment type="pathway">
    <text evidence="7">Metabolic intermediate biosynthesis; acetyl-CoA biosynthesis; acetyl-CoA from acetate: step 1/2.</text>
</comment>
<dbReference type="GO" id="GO:0000287">
    <property type="term" value="F:magnesium ion binding"/>
    <property type="evidence" value="ECO:0007669"/>
    <property type="project" value="UniProtKB-UniRule"/>
</dbReference>
<dbReference type="Proteomes" id="UP000249343">
    <property type="component" value="Unassembled WGS sequence"/>
</dbReference>
<dbReference type="EMBL" id="LTBM01000016">
    <property type="protein sequence ID" value="KXT29091.1"/>
    <property type="molecule type" value="Genomic_DNA"/>
</dbReference>
<dbReference type="EMBL" id="LTBM01000011">
    <property type="protein sequence ID" value="KXT29145.1"/>
    <property type="molecule type" value="Genomic_DNA"/>
</dbReference>
<dbReference type="GO" id="GO:0008776">
    <property type="term" value="F:acetate kinase activity"/>
    <property type="evidence" value="ECO:0007669"/>
    <property type="project" value="UniProtKB-UniRule"/>
</dbReference>